<evidence type="ECO:0000256" key="1">
    <source>
        <dbReference type="ARBA" id="ARBA00022723"/>
    </source>
</evidence>
<dbReference type="Gene3D" id="6.10.140.2220">
    <property type="match status" value="1"/>
</dbReference>
<dbReference type="PROSITE" id="PS50865">
    <property type="entry name" value="ZF_MYND_2"/>
    <property type="match status" value="1"/>
</dbReference>
<comment type="caution">
    <text evidence="6">The sequence shown here is derived from an EMBL/GenBank/DDBJ whole genome shotgun (WGS) entry which is preliminary data.</text>
</comment>
<evidence type="ECO:0000256" key="2">
    <source>
        <dbReference type="ARBA" id="ARBA00022771"/>
    </source>
</evidence>
<dbReference type="InterPro" id="IPR002893">
    <property type="entry name" value="Znf_MYND"/>
</dbReference>
<evidence type="ECO:0000313" key="6">
    <source>
        <dbReference type="EMBL" id="KAJ7616552.1"/>
    </source>
</evidence>
<protein>
    <recommendedName>
        <fullName evidence="5">MYND-type domain-containing protein</fullName>
    </recommendedName>
</protein>
<accession>A0AAD7BC74</accession>
<organism evidence="6 7">
    <name type="scientific">Roridomyces roridus</name>
    <dbReference type="NCBI Taxonomy" id="1738132"/>
    <lineage>
        <taxon>Eukaryota</taxon>
        <taxon>Fungi</taxon>
        <taxon>Dikarya</taxon>
        <taxon>Basidiomycota</taxon>
        <taxon>Agaricomycotina</taxon>
        <taxon>Agaricomycetes</taxon>
        <taxon>Agaricomycetidae</taxon>
        <taxon>Agaricales</taxon>
        <taxon>Marasmiineae</taxon>
        <taxon>Mycenaceae</taxon>
        <taxon>Roridomyces</taxon>
    </lineage>
</organism>
<reference evidence="6" key="1">
    <citation type="submission" date="2023-03" db="EMBL/GenBank/DDBJ databases">
        <title>Massive genome expansion in bonnet fungi (Mycena s.s.) driven by repeated elements and novel gene families across ecological guilds.</title>
        <authorList>
            <consortium name="Lawrence Berkeley National Laboratory"/>
            <person name="Harder C.B."/>
            <person name="Miyauchi S."/>
            <person name="Viragh M."/>
            <person name="Kuo A."/>
            <person name="Thoen E."/>
            <person name="Andreopoulos B."/>
            <person name="Lu D."/>
            <person name="Skrede I."/>
            <person name="Drula E."/>
            <person name="Henrissat B."/>
            <person name="Morin E."/>
            <person name="Kohler A."/>
            <person name="Barry K."/>
            <person name="LaButti K."/>
            <person name="Morin E."/>
            <person name="Salamov A."/>
            <person name="Lipzen A."/>
            <person name="Mereny Z."/>
            <person name="Hegedus B."/>
            <person name="Baldrian P."/>
            <person name="Stursova M."/>
            <person name="Weitz H."/>
            <person name="Taylor A."/>
            <person name="Grigoriev I.V."/>
            <person name="Nagy L.G."/>
            <person name="Martin F."/>
            <person name="Kauserud H."/>
        </authorList>
    </citation>
    <scope>NUCLEOTIDE SEQUENCE</scope>
    <source>
        <strain evidence="6">9284</strain>
    </source>
</reference>
<evidence type="ECO:0000259" key="5">
    <source>
        <dbReference type="PROSITE" id="PS50865"/>
    </source>
</evidence>
<dbReference type="SUPFAM" id="SSF144232">
    <property type="entry name" value="HIT/MYND zinc finger-like"/>
    <property type="match status" value="1"/>
</dbReference>
<dbReference type="Proteomes" id="UP001221142">
    <property type="component" value="Unassembled WGS sequence"/>
</dbReference>
<keyword evidence="2 4" id="KW-0863">Zinc-finger</keyword>
<name>A0AAD7BC74_9AGAR</name>
<keyword evidence="3" id="KW-0862">Zinc</keyword>
<dbReference type="GO" id="GO:0008270">
    <property type="term" value="F:zinc ion binding"/>
    <property type="evidence" value="ECO:0007669"/>
    <property type="project" value="UniProtKB-KW"/>
</dbReference>
<sequence>MLKPQVLETAISEVQVPYLPCYSVLVCVRKSLTGVDLDIDRAQHSPALAKSWREFVLLVKDFMDGFQIDHESPNRIVIQLACDNIQCAHITEREAFRTCAGCETTHYCCTHRQHLDWKRGHRETCAKIRSHALNKAVGPASGMACYHWKV</sequence>
<keyword evidence="7" id="KW-1185">Reference proteome</keyword>
<feature type="domain" description="MYND-type" evidence="5">
    <location>
        <begin position="87"/>
        <end position="125"/>
    </location>
</feature>
<evidence type="ECO:0000256" key="3">
    <source>
        <dbReference type="ARBA" id="ARBA00022833"/>
    </source>
</evidence>
<dbReference type="AlphaFoldDB" id="A0AAD7BC74"/>
<gene>
    <name evidence="6" type="ORF">FB45DRAFT_230250</name>
</gene>
<evidence type="ECO:0000256" key="4">
    <source>
        <dbReference type="PROSITE-ProRule" id="PRU00134"/>
    </source>
</evidence>
<evidence type="ECO:0000313" key="7">
    <source>
        <dbReference type="Proteomes" id="UP001221142"/>
    </source>
</evidence>
<keyword evidence="1" id="KW-0479">Metal-binding</keyword>
<proteinExistence type="predicted"/>
<dbReference type="EMBL" id="JARKIF010000022">
    <property type="protein sequence ID" value="KAJ7616552.1"/>
    <property type="molecule type" value="Genomic_DNA"/>
</dbReference>